<evidence type="ECO:0000313" key="3">
    <source>
        <dbReference type="Proteomes" id="UP001519460"/>
    </source>
</evidence>
<accession>A0ABD0KSE9</accession>
<dbReference type="EMBL" id="JACVVK020000129">
    <property type="protein sequence ID" value="KAK7490159.1"/>
    <property type="molecule type" value="Genomic_DNA"/>
</dbReference>
<keyword evidence="1" id="KW-0732">Signal</keyword>
<protein>
    <recommendedName>
        <fullName evidence="4">Secreted protein</fullName>
    </recommendedName>
</protein>
<feature type="signal peptide" evidence="1">
    <location>
        <begin position="1"/>
        <end position="29"/>
    </location>
</feature>
<dbReference type="Proteomes" id="UP001519460">
    <property type="component" value="Unassembled WGS sequence"/>
</dbReference>
<evidence type="ECO:0000256" key="1">
    <source>
        <dbReference type="SAM" id="SignalP"/>
    </source>
</evidence>
<evidence type="ECO:0000313" key="2">
    <source>
        <dbReference type="EMBL" id="KAK7490159.1"/>
    </source>
</evidence>
<name>A0ABD0KSE9_9CAEN</name>
<gene>
    <name evidence="2" type="ORF">BaRGS_00018504</name>
</gene>
<organism evidence="2 3">
    <name type="scientific">Batillaria attramentaria</name>
    <dbReference type="NCBI Taxonomy" id="370345"/>
    <lineage>
        <taxon>Eukaryota</taxon>
        <taxon>Metazoa</taxon>
        <taxon>Spiralia</taxon>
        <taxon>Lophotrochozoa</taxon>
        <taxon>Mollusca</taxon>
        <taxon>Gastropoda</taxon>
        <taxon>Caenogastropoda</taxon>
        <taxon>Sorbeoconcha</taxon>
        <taxon>Cerithioidea</taxon>
        <taxon>Batillariidae</taxon>
        <taxon>Batillaria</taxon>
    </lineage>
</organism>
<comment type="caution">
    <text evidence="2">The sequence shown here is derived from an EMBL/GenBank/DDBJ whole genome shotgun (WGS) entry which is preliminary data.</text>
</comment>
<keyword evidence="3" id="KW-1185">Reference proteome</keyword>
<dbReference type="AlphaFoldDB" id="A0ABD0KSE9"/>
<feature type="chain" id="PRO_5044875315" description="Secreted protein" evidence="1">
    <location>
        <begin position="30"/>
        <end position="95"/>
    </location>
</feature>
<proteinExistence type="predicted"/>
<evidence type="ECO:0008006" key="4">
    <source>
        <dbReference type="Google" id="ProtNLM"/>
    </source>
</evidence>
<reference evidence="2 3" key="1">
    <citation type="journal article" date="2023" name="Sci. Data">
        <title>Genome assembly of the Korean intertidal mud-creeper Batillaria attramentaria.</title>
        <authorList>
            <person name="Patra A.K."/>
            <person name="Ho P.T."/>
            <person name="Jun S."/>
            <person name="Lee S.J."/>
            <person name="Kim Y."/>
            <person name="Won Y.J."/>
        </authorList>
    </citation>
    <scope>NUCLEOTIDE SEQUENCE [LARGE SCALE GENOMIC DNA]</scope>
    <source>
        <strain evidence="2">Wonlab-2016</strain>
    </source>
</reference>
<sequence>MHGRAATLLFLRVFAHYLFFATPAALSDSDRQDRCQASTSPHASITDGRFSQVSSYRSGLGVLMANDSVPAHPPLTRMLSSSLGRSTHSLSLSSH</sequence>